<evidence type="ECO:0000259" key="1">
    <source>
        <dbReference type="Pfam" id="PF01208"/>
    </source>
</evidence>
<protein>
    <recommendedName>
        <fullName evidence="1">Uroporphyrinogen decarboxylase (URO-D) domain-containing protein</fullName>
    </recommendedName>
</protein>
<dbReference type="GO" id="GO:0006779">
    <property type="term" value="P:porphyrin-containing compound biosynthetic process"/>
    <property type="evidence" value="ECO:0007669"/>
    <property type="project" value="InterPro"/>
</dbReference>
<proteinExistence type="predicted"/>
<dbReference type="SUPFAM" id="SSF51726">
    <property type="entry name" value="UROD/MetE-like"/>
    <property type="match status" value="1"/>
</dbReference>
<dbReference type="Gene3D" id="3.20.20.210">
    <property type="match status" value="1"/>
</dbReference>
<organism evidence="2 3">
    <name type="scientific">Candidatus Methanomassiliicoccus intestinalis</name>
    <dbReference type="NCBI Taxonomy" id="1406512"/>
    <lineage>
        <taxon>Archaea</taxon>
        <taxon>Methanobacteriati</taxon>
        <taxon>Thermoplasmatota</taxon>
        <taxon>Thermoplasmata</taxon>
        <taxon>Methanomassiliicoccales</taxon>
        <taxon>Methanomassiliicoccaceae</taxon>
        <taxon>Methanomassiliicoccus</taxon>
    </lineage>
</organism>
<dbReference type="InterPro" id="IPR000257">
    <property type="entry name" value="Uroporphyrinogen_deCOase"/>
</dbReference>
<dbReference type="InterPro" id="IPR038071">
    <property type="entry name" value="UROD/MetE-like_sf"/>
</dbReference>
<dbReference type="EMBL" id="LVVT01000001">
    <property type="protein sequence ID" value="TQS84532.1"/>
    <property type="molecule type" value="Genomic_DNA"/>
</dbReference>
<dbReference type="GO" id="GO:0004853">
    <property type="term" value="F:uroporphyrinogen decarboxylase activity"/>
    <property type="evidence" value="ECO:0007669"/>
    <property type="project" value="InterPro"/>
</dbReference>
<dbReference type="PANTHER" id="PTHR47099:SF1">
    <property type="entry name" value="METHYLCOBAMIDE:COM METHYLTRANSFERASE MTBA"/>
    <property type="match status" value="1"/>
</dbReference>
<dbReference type="PANTHER" id="PTHR47099">
    <property type="entry name" value="METHYLCOBAMIDE:COM METHYLTRANSFERASE MTBA"/>
    <property type="match status" value="1"/>
</dbReference>
<sequence>MTSKENFKECLECKNHSRVPTFLFDLTFGMEVAGYTTTEIFHNGFDGKKSAKSIMASRKYLGHDAVIGSVLAADSRAFGAEVLFPPNGTPVIKTPAFSDPHALYEHDPNEIDNLVLENIVTSYNTIKKEDPEAFLMGHIPSILSLSTSFRGFESFMMDMSLDESYVKDIMNFSSNVSDIVQERIFSDSDPDCMLISAAYDNVDLIGLDGLDKFSMPYISRMVNKASNMGRYATIHPHGSMTSEYGSKSVERFISTGIQCLYYGENNDPEMLSKLIDGRISIMGGIDTYTTIYLGPDSRVVRDTEKILELMKDENYIFTCSCSIDRGLDAGRLKLMMNAVKKN</sequence>
<gene>
    <name evidence="2" type="ORF">A3207_00360</name>
</gene>
<evidence type="ECO:0000313" key="3">
    <source>
        <dbReference type="Proteomes" id="UP000752814"/>
    </source>
</evidence>
<dbReference type="Pfam" id="PF01208">
    <property type="entry name" value="URO-D"/>
    <property type="match status" value="1"/>
</dbReference>
<evidence type="ECO:0000313" key="2">
    <source>
        <dbReference type="EMBL" id="TQS84532.1"/>
    </source>
</evidence>
<accession>A0A8J8PH38</accession>
<dbReference type="AlphaFoldDB" id="A0A8J8PH38"/>
<comment type="caution">
    <text evidence="2">The sequence shown here is derived from an EMBL/GenBank/DDBJ whole genome shotgun (WGS) entry which is preliminary data.</text>
</comment>
<name>A0A8J8PH38_9ARCH</name>
<feature type="domain" description="Uroporphyrinogen decarboxylase (URO-D)" evidence="1">
    <location>
        <begin position="2"/>
        <end position="341"/>
    </location>
</feature>
<dbReference type="InterPro" id="IPR052024">
    <property type="entry name" value="Methanogen_methyltrans"/>
</dbReference>
<dbReference type="RefSeq" id="WP_400256338.1">
    <property type="nucleotide sequence ID" value="NZ_CAYAYE010000029.1"/>
</dbReference>
<dbReference type="Proteomes" id="UP000752814">
    <property type="component" value="Unassembled WGS sequence"/>
</dbReference>
<reference evidence="2" key="1">
    <citation type="submission" date="2016-03" db="EMBL/GenBank/DDBJ databases">
        <authorList>
            <person name="Borrel G."/>
            <person name="Mccann A."/>
            <person name="O'Toole P.W."/>
        </authorList>
    </citation>
    <scope>NUCLEOTIDE SEQUENCE</scope>
    <source>
        <strain evidence="2">183</strain>
    </source>
</reference>